<dbReference type="PANTHER" id="PTHR22683">
    <property type="entry name" value="SPORULATION PROTEIN RELATED"/>
    <property type="match status" value="1"/>
</dbReference>
<keyword evidence="13" id="KW-0131">Cell cycle</keyword>
<dbReference type="Pfam" id="PF17854">
    <property type="entry name" value="FtsK_alpha"/>
    <property type="match status" value="1"/>
</dbReference>
<proteinExistence type="inferred from homology"/>
<dbReference type="InterPro" id="IPR002543">
    <property type="entry name" value="FtsK_dom"/>
</dbReference>
<keyword evidence="5" id="KW-0132">Cell division</keyword>
<dbReference type="SMART" id="SM00843">
    <property type="entry name" value="Ftsk_gamma"/>
    <property type="match status" value="1"/>
</dbReference>
<keyword evidence="21" id="KW-1185">Reference proteome</keyword>
<gene>
    <name evidence="20" type="ORF">MOV92_10950</name>
</gene>
<feature type="transmembrane region" description="Helical" evidence="18">
    <location>
        <begin position="33"/>
        <end position="52"/>
    </location>
</feature>
<dbReference type="InterPro" id="IPR027417">
    <property type="entry name" value="P-loop_NTPase"/>
</dbReference>
<keyword evidence="11" id="KW-0238">DNA-binding</keyword>
<feature type="transmembrane region" description="Helical" evidence="18">
    <location>
        <begin position="177"/>
        <end position="198"/>
    </location>
</feature>
<dbReference type="SUPFAM" id="SSF52540">
    <property type="entry name" value="P-loop containing nucleoside triphosphate hydrolases"/>
    <property type="match status" value="1"/>
</dbReference>
<keyword evidence="4" id="KW-1003">Cell membrane</keyword>
<evidence type="ECO:0000256" key="12">
    <source>
        <dbReference type="ARBA" id="ARBA00023136"/>
    </source>
</evidence>
<dbReference type="PROSITE" id="PS50901">
    <property type="entry name" value="FTSK"/>
    <property type="match status" value="1"/>
</dbReference>
<keyword evidence="9 16" id="KW-0067">ATP-binding</keyword>
<dbReference type="InterPro" id="IPR036388">
    <property type="entry name" value="WH-like_DNA-bd_sf"/>
</dbReference>
<accession>A0ABY3XJ92</accession>
<dbReference type="SUPFAM" id="SSF46785">
    <property type="entry name" value="Winged helix' DNA-binding domain"/>
    <property type="match status" value="1"/>
</dbReference>
<dbReference type="InterPro" id="IPR050206">
    <property type="entry name" value="FtsK/SpoIIIE/SftA"/>
</dbReference>
<evidence type="ECO:0000256" key="11">
    <source>
        <dbReference type="ARBA" id="ARBA00023125"/>
    </source>
</evidence>
<dbReference type="InterPro" id="IPR036390">
    <property type="entry name" value="WH_DNA-bd_sf"/>
</dbReference>
<name>A0ABY3XJ92_9GAMM</name>
<dbReference type="SMART" id="SM00382">
    <property type="entry name" value="AAA"/>
    <property type="match status" value="1"/>
</dbReference>
<keyword evidence="6 18" id="KW-0812">Transmembrane</keyword>
<evidence type="ECO:0000256" key="15">
    <source>
        <dbReference type="ARBA" id="ARBA00025923"/>
    </source>
</evidence>
<dbReference type="InterPro" id="IPR003593">
    <property type="entry name" value="AAA+_ATPase"/>
</dbReference>
<evidence type="ECO:0000256" key="1">
    <source>
        <dbReference type="ARBA" id="ARBA00004651"/>
    </source>
</evidence>
<evidence type="ECO:0000256" key="18">
    <source>
        <dbReference type="SAM" id="Phobius"/>
    </source>
</evidence>
<comment type="similarity">
    <text evidence="2">Belongs to the FtsK/SpoIIIE/SftA family.</text>
</comment>
<evidence type="ECO:0000256" key="17">
    <source>
        <dbReference type="SAM" id="MobiDB-lite"/>
    </source>
</evidence>
<reference evidence="20 21" key="1">
    <citation type="submission" date="2022-03" db="EMBL/GenBank/DDBJ databases">
        <title>Complete genome sequence of Lysobacter capsici VKM B-2533 and Lysobacter gummosus 10.1.1, promising sources of lytic agents.</title>
        <authorList>
            <person name="Tarlachkov S.V."/>
            <person name="Kudryakova I.V."/>
            <person name="Afoshin A.S."/>
            <person name="Leontyevskaya E.A."/>
            <person name="Leontyevskaya N.V."/>
        </authorList>
    </citation>
    <scope>NUCLEOTIDE SEQUENCE [LARGE SCALE GENOMIC DNA]</scope>
    <source>
        <strain evidence="20 21">10.1.1</strain>
    </source>
</reference>
<keyword evidence="12 18" id="KW-0472">Membrane</keyword>
<evidence type="ECO:0000256" key="6">
    <source>
        <dbReference type="ARBA" id="ARBA00022692"/>
    </source>
</evidence>
<evidence type="ECO:0000256" key="2">
    <source>
        <dbReference type="ARBA" id="ARBA00006474"/>
    </source>
</evidence>
<feature type="binding site" evidence="16">
    <location>
        <begin position="438"/>
        <end position="445"/>
    </location>
    <ligand>
        <name>ATP</name>
        <dbReference type="ChEBI" id="CHEBI:30616"/>
    </ligand>
</feature>
<feature type="transmembrane region" description="Helical" evidence="18">
    <location>
        <begin position="83"/>
        <end position="110"/>
    </location>
</feature>
<evidence type="ECO:0000256" key="13">
    <source>
        <dbReference type="ARBA" id="ARBA00023306"/>
    </source>
</evidence>
<evidence type="ECO:0000256" key="10">
    <source>
        <dbReference type="ARBA" id="ARBA00022989"/>
    </source>
</evidence>
<evidence type="ECO:0000256" key="7">
    <source>
        <dbReference type="ARBA" id="ARBA00022741"/>
    </source>
</evidence>
<dbReference type="RefSeq" id="WP_057942838.1">
    <property type="nucleotide sequence ID" value="NZ_CP011131.1"/>
</dbReference>
<evidence type="ECO:0000313" key="21">
    <source>
        <dbReference type="Proteomes" id="UP000829194"/>
    </source>
</evidence>
<evidence type="ECO:0000313" key="20">
    <source>
        <dbReference type="EMBL" id="UNP31725.1"/>
    </source>
</evidence>
<dbReference type="InterPro" id="IPR041027">
    <property type="entry name" value="FtsK_alpha"/>
</dbReference>
<dbReference type="Proteomes" id="UP000829194">
    <property type="component" value="Chromosome"/>
</dbReference>
<keyword evidence="10 18" id="KW-1133">Transmembrane helix</keyword>
<keyword evidence="7 16" id="KW-0547">Nucleotide-binding</keyword>
<evidence type="ECO:0000256" key="5">
    <source>
        <dbReference type="ARBA" id="ARBA00022618"/>
    </source>
</evidence>
<dbReference type="InterPro" id="IPR018541">
    <property type="entry name" value="Ftsk_gamma"/>
</dbReference>
<dbReference type="PANTHER" id="PTHR22683:SF41">
    <property type="entry name" value="DNA TRANSLOCASE FTSK"/>
    <property type="match status" value="1"/>
</dbReference>
<evidence type="ECO:0000256" key="16">
    <source>
        <dbReference type="PROSITE-ProRule" id="PRU00289"/>
    </source>
</evidence>
<protein>
    <recommendedName>
        <fullName evidence="3">DNA translocase FtsK</fullName>
    </recommendedName>
</protein>
<dbReference type="Pfam" id="PF01580">
    <property type="entry name" value="FtsK_SpoIIIE"/>
    <property type="match status" value="1"/>
</dbReference>
<dbReference type="Gene3D" id="3.30.980.40">
    <property type="match status" value="1"/>
</dbReference>
<comment type="subunit">
    <text evidence="15">Homohexamer. Forms a ring that surrounds DNA.</text>
</comment>
<dbReference type="Gene3D" id="3.40.50.300">
    <property type="entry name" value="P-loop containing nucleotide triphosphate hydrolases"/>
    <property type="match status" value="1"/>
</dbReference>
<feature type="region of interest" description="Disordered" evidence="17">
    <location>
        <begin position="1"/>
        <end position="23"/>
    </location>
</feature>
<evidence type="ECO:0000256" key="9">
    <source>
        <dbReference type="ARBA" id="ARBA00022840"/>
    </source>
</evidence>
<dbReference type="InterPro" id="IPR025199">
    <property type="entry name" value="FtsK_4TM"/>
</dbReference>
<comment type="subcellular location">
    <subcellularLocation>
        <location evidence="1">Cell membrane</location>
        <topology evidence="1">Multi-pass membrane protein</topology>
    </subcellularLocation>
</comment>
<evidence type="ECO:0000256" key="4">
    <source>
        <dbReference type="ARBA" id="ARBA00022475"/>
    </source>
</evidence>
<evidence type="ECO:0000256" key="14">
    <source>
        <dbReference type="ARBA" id="ARBA00024784"/>
    </source>
</evidence>
<dbReference type="EMBL" id="CP093547">
    <property type="protein sequence ID" value="UNP31725.1"/>
    <property type="molecule type" value="Genomic_DNA"/>
</dbReference>
<comment type="function">
    <text evidence="14">Essential cell division protein that coordinates cell division and chromosome segregation. The N-terminus is involved in assembly of the cell-division machinery. The C-terminus functions as a DNA motor that moves dsDNA in an ATP-dependent manner towards the dif recombination site, which is located within the replication terminus region. Translocation stops specifically at Xer-dif sites, where FtsK interacts with the Xer recombinase, allowing activation of chromosome unlinking by recombination. FtsK orienting polar sequences (KOPS) guide the direction of DNA translocation. FtsK can remove proteins from DNA as it translocates, but translocation stops specifically at XerCD-dif site, thereby preventing removal of XerC and XerD from dif.</text>
</comment>
<sequence>MASAPTASRKKAKPTEATVSAPSPKRQRLMRDISLIVIAPLLLYLLASLVTFSPSDPGWSHSGSITAPLHNLGGRVGAWIADVLLYLCGYIAFLLPLMLGAIAWIALFGMDTDGDGEADLGPALRLVGIVGFLVSSTGLAHLRFGVAENFSAGSGGILGQLVGRSLYSGFGPVGGNLFLAALLLISFTLATGVSWFAVMDWLGRWTLALGPVLSKLFRRGSQQATEWRQTQVMREEREEARKVDTELRSKREKVKIEPPPAPVVEKSERAKRETQIPLFNTGDGSGLPPLALLDDPKPQPKGYSEETLETLSRQIEFKLKDFRIDAQVMGAYPGPVITRFEVQPAPGVKVSQISSLDKDIARGLSVKSVRVVDVIPGKSVIGLETPNTTREMIFLSELLRSKEYDKSGSPLTLALGKDIAGRPTVADLARMPHLLVAGTTGSGKSVAVNAMVLSLLYKASAKELRMLMIDPKMLELSVYEGIPHLLAPVVTDMKEAANGLRWCVAEMERRYKLMSMVGVRNLAGFNKKVRDAEEAGQPMMDPLFKPNPDLDEAPRQLETLPFIVIFIDEFADMMMIVGKKVEELIARLAQKARAAGIHLILATQRPSVDVITGLIKANIPTRIAFQVSSKIDSRTILDQSGAETLLGHGDMLYLPPGTAMPERVHGAFVSDEEVHRVVEHLKQIGGRPDYIEGVLDEVQTMGDGTVVGATGLPETASSGGDESDPLYDEAVRIVTETRRASISGVQRRLKIGYNRAARLIEAMEAAGIVTPPEHNGDRSVLAPPPPK</sequence>
<organism evidence="20 21">
    <name type="scientific">Lysobacter gummosus</name>
    <dbReference type="NCBI Taxonomy" id="262324"/>
    <lineage>
        <taxon>Bacteria</taxon>
        <taxon>Pseudomonadati</taxon>
        <taxon>Pseudomonadota</taxon>
        <taxon>Gammaproteobacteria</taxon>
        <taxon>Lysobacterales</taxon>
        <taxon>Lysobacteraceae</taxon>
        <taxon>Lysobacter</taxon>
    </lineage>
</organism>
<feature type="domain" description="FtsK" evidence="19">
    <location>
        <begin position="421"/>
        <end position="634"/>
    </location>
</feature>
<evidence type="ECO:0000256" key="3">
    <source>
        <dbReference type="ARBA" id="ARBA00020887"/>
    </source>
</evidence>
<dbReference type="CDD" id="cd01127">
    <property type="entry name" value="TrwB_TraG_TraD_VirD4"/>
    <property type="match status" value="1"/>
</dbReference>
<evidence type="ECO:0000256" key="8">
    <source>
        <dbReference type="ARBA" id="ARBA00022829"/>
    </source>
</evidence>
<keyword evidence="8" id="KW-0159">Chromosome partition</keyword>
<dbReference type="Pfam" id="PF09397">
    <property type="entry name" value="FtsK_gamma"/>
    <property type="match status" value="1"/>
</dbReference>
<dbReference type="Gene3D" id="1.10.10.10">
    <property type="entry name" value="Winged helix-like DNA-binding domain superfamily/Winged helix DNA-binding domain"/>
    <property type="match status" value="1"/>
</dbReference>
<evidence type="ECO:0000259" key="19">
    <source>
        <dbReference type="PROSITE" id="PS50901"/>
    </source>
</evidence>
<dbReference type="Pfam" id="PF13491">
    <property type="entry name" value="FtsK_4TM"/>
    <property type="match status" value="1"/>
</dbReference>